<dbReference type="SUPFAM" id="SSF47413">
    <property type="entry name" value="lambda repressor-like DNA-binding domains"/>
    <property type="match status" value="1"/>
</dbReference>
<feature type="region of interest" description="Disordered" evidence="1">
    <location>
        <begin position="275"/>
        <end position="361"/>
    </location>
</feature>
<dbReference type="GO" id="GO:0003677">
    <property type="term" value="F:DNA binding"/>
    <property type="evidence" value="ECO:0007669"/>
    <property type="project" value="InterPro"/>
</dbReference>
<dbReference type="AlphaFoldDB" id="A0A1I1SFP0"/>
<dbReference type="Pfam" id="PF13413">
    <property type="entry name" value="HTH_25"/>
    <property type="match status" value="1"/>
</dbReference>
<keyword evidence="2" id="KW-1133">Transmembrane helix</keyword>
<protein>
    <submittedName>
        <fullName evidence="3">Protein RodZ, contains Xre-like HTH and DUF4115 domains</fullName>
    </submittedName>
</protein>
<evidence type="ECO:0000256" key="1">
    <source>
        <dbReference type="SAM" id="MobiDB-lite"/>
    </source>
</evidence>
<dbReference type="PANTHER" id="PTHR34475:SF1">
    <property type="entry name" value="CYTOSKELETON PROTEIN RODZ"/>
    <property type="match status" value="1"/>
</dbReference>
<dbReference type="EMBL" id="FOMN01000004">
    <property type="protein sequence ID" value="SFD45142.1"/>
    <property type="molecule type" value="Genomic_DNA"/>
</dbReference>
<feature type="compositionally biased region" description="Basic and acidic residues" evidence="1">
    <location>
        <begin position="297"/>
        <end position="307"/>
    </location>
</feature>
<feature type="compositionally biased region" description="Low complexity" evidence="1">
    <location>
        <begin position="142"/>
        <end position="154"/>
    </location>
</feature>
<keyword evidence="2" id="KW-0472">Membrane</keyword>
<name>A0A1I1SFP0_9LACO</name>
<dbReference type="InterPro" id="IPR001387">
    <property type="entry name" value="Cro/C1-type_HTH"/>
</dbReference>
<dbReference type="RefSeq" id="WP_090093056.1">
    <property type="nucleotide sequence ID" value="NZ_CBCRVU010000001.1"/>
</dbReference>
<reference evidence="4" key="1">
    <citation type="submission" date="2016-10" db="EMBL/GenBank/DDBJ databases">
        <authorList>
            <person name="Varghese N."/>
            <person name="Submissions S."/>
        </authorList>
    </citation>
    <scope>NUCLEOTIDE SEQUENCE [LARGE SCALE GENOMIC DNA]</scope>
    <source>
        <strain evidence="4">R-53102</strain>
    </source>
</reference>
<gene>
    <name evidence="3" type="ORF">SAMN04487792_0907</name>
</gene>
<evidence type="ECO:0000256" key="2">
    <source>
        <dbReference type="SAM" id="Phobius"/>
    </source>
</evidence>
<dbReference type="InterPro" id="IPR010982">
    <property type="entry name" value="Lambda_DNA-bd_dom_sf"/>
</dbReference>
<dbReference type="PANTHER" id="PTHR34475">
    <property type="match status" value="1"/>
</dbReference>
<keyword evidence="2" id="KW-0812">Transmembrane</keyword>
<feature type="region of interest" description="Disordered" evidence="1">
    <location>
        <begin position="142"/>
        <end position="164"/>
    </location>
</feature>
<feature type="compositionally biased region" description="Low complexity" evidence="1">
    <location>
        <begin position="308"/>
        <end position="332"/>
    </location>
</feature>
<proteinExistence type="predicted"/>
<sequence length="361" mass="39483">MADIGDKLRSAREAKGLSIEDVEKATKIQGRYLTAIEQNDFDKLPGDFYVRAFIRQYAQVVGLDGKKLLNEYHQEIPQAEPDEYVEESIDNKSEEVSKTTNSKKKLWKDYLPRIIIILGIVVVVLVCYMVYAHFSSAGNQNNNSANDVSVSSENTSRPKKVKKAKPNLVKVRELAVNQYEITGLKKNRNIVVRAGNQVTTISVAMNGVNQGAQTLTAGQKHTVRIPESAQTVVVTFSNALGTTVSVGGKKVPYNGQSAGLSLTLFIGKHHQVQTNGEVNQNNNTGNANTGTTQNQRTETEQNQDHHQTNNTENNSTTANNQSTGQQTNGQVNHDNQTGTTDHHQANNNSSSSSDNQSGSSN</sequence>
<dbReference type="InterPro" id="IPR050400">
    <property type="entry name" value="Bact_Cytoskel_RodZ"/>
</dbReference>
<feature type="compositionally biased region" description="Low complexity" evidence="1">
    <location>
        <begin position="275"/>
        <end position="296"/>
    </location>
</feature>
<feature type="compositionally biased region" description="Low complexity" evidence="1">
    <location>
        <begin position="346"/>
        <end position="361"/>
    </location>
</feature>
<accession>A0A1I1SFP0</accession>
<dbReference type="STRING" id="1505723.SAMN04487792_0907"/>
<evidence type="ECO:0000313" key="3">
    <source>
        <dbReference type="EMBL" id="SFD45142.1"/>
    </source>
</evidence>
<dbReference type="CDD" id="cd00093">
    <property type="entry name" value="HTH_XRE"/>
    <property type="match status" value="1"/>
</dbReference>
<feature type="transmembrane region" description="Helical" evidence="2">
    <location>
        <begin position="110"/>
        <end position="131"/>
    </location>
</feature>
<dbReference type="Proteomes" id="UP000199599">
    <property type="component" value="Unassembled WGS sequence"/>
</dbReference>
<dbReference type="Gene3D" id="1.10.260.40">
    <property type="entry name" value="lambda repressor-like DNA-binding domains"/>
    <property type="match status" value="1"/>
</dbReference>
<organism evidence="3 4">
    <name type="scientific">Lactobacillus bombicola</name>
    <dbReference type="NCBI Taxonomy" id="1505723"/>
    <lineage>
        <taxon>Bacteria</taxon>
        <taxon>Bacillati</taxon>
        <taxon>Bacillota</taxon>
        <taxon>Bacilli</taxon>
        <taxon>Lactobacillales</taxon>
        <taxon>Lactobacillaceae</taxon>
        <taxon>Lactobacillus</taxon>
    </lineage>
</organism>
<evidence type="ECO:0000313" key="4">
    <source>
        <dbReference type="Proteomes" id="UP000199599"/>
    </source>
</evidence>